<dbReference type="OrthoDB" id="9826610at2"/>
<dbReference type="Proteomes" id="UP000282125">
    <property type="component" value="Unassembled WGS sequence"/>
</dbReference>
<dbReference type="RefSeq" id="WP_124964880.1">
    <property type="nucleotide sequence ID" value="NZ_RRAZ01000013.1"/>
</dbReference>
<sequence length="125" mass="13569">MSAKNTICGHFTNRIYGERAEAMTEQYLPDQSNIRSICQKCIRARGIALPAGYADLGGLARCSCCAEIADCRDPDVLRRYAEAGIPPSVAFYSFPLLRHPLSGDKLHMSSIEAFILAATGGDVDD</sequence>
<evidence type="ECO:0000313" key="1">
    <source>
        <dbReference type="EMBL" id="RRH74421.1"/>
    </source>
</evidence>
<gene>
    <name evidence="1" type="ORF">EG244_10025</name>
</gene>
<organism evidence="1 2">
    <name type="scientific">Falsigemmobacter faecalis</name>
    <dbReference type="NCBI Taxonomy" id="2488730"/>
    <lineage>
        <taxon>Bacteria</taxon>
        <taxon>Pseudomonadati</taxon>
        <taxon>Pseudomonadota</taxon>
        <taxon>Alphaproteobacteria</taxon>
        <taxon>Rhodobacterales</taxon>
        <taxon>Paracoccaceae</taxon>
        <taxon>Falsigemmobacter</taxon>
    </lineage>
</organism>
<proteinExistence type="predicted"/>
<evidence type="ECO:0000313" key="2">
    <source>
        <dbReference type="Proteomes" id="UP000282125"/>
    </source>
</evidence>
<comment type="caution">
    <text evidence="1">The sequence shown here is derived from an EMBL/GenBank/DDBJ whole genome shotgun (WGS) entry which is preliminary data.</text>
</comment>
<dbReference type="AlphaFoldDB" id="A0A3P3DJI4"/>
<dbReference type="EMBL" id="RRAZ01000013">
    <property type="protein sequence ID" value="RRH74421.1"/>
    <property type="molecule type" value="Genomic_DNA"/>
</dbReference>
<accession>A0A3P3DJI4</accession>
<protein>
    <submittedName>
        <fullName evidence="1">Uncharacterized protein</fullName>
    </submittedName>
</protein>
<reference evidence="1 2" key="1">
    <citation type="submission" date="2018-11" db="EMBL/GenBank/DDBJ databases">
        <title>Gemmobacter sp. nov., YIM 102744-1 draft genome.</title>
        <authorList>
            <person name="Li G."/>
            <person name="Jiang Y."/>
        </authorList>
    </citation>
    <scope>NUCLEOTIDE SEQUENCE [LARGE SCALE GENOMIC DNA]</scope>
    <source>
        <strain evidence="1 2">YIM 102744-1</strain>
    </source>
</reference>
<keyword evidence="2" id="KW-1185">Reference proteome</keyword>
<name>A0A3P3DJI4_9RHOB</name>